<evidence type="ECO:0000313" key="2">
    <source>
        <dbReference type="EMBL" id="VAH30065.1"/>
    </source>
</evidence>
<feature type="region of interest" description="Disordered" evidence="1">
    <location>
        <begin position="82"/>
        <end position="114"/>
    </location>
</feature>
<dbReference type="AlphaFoldDB" id="A0A9R1NS05"/>
<evidence type="ECO:0000313" key="3">
    <source>
        <dbReference type="Proteomes" id="UP000324705"/>
    </source>
</evidence>
<proteinExistence type="predicted"/>
<organism evidence="2 3">
    <name type="scientific">Triticum turgidum subsp. durum</name>
    <name type="common">Durum wheat</name>
    <name type="synonym">Triticum durum</name>
    <dbReference type="NCBI Taxonomy" id="4567"/>
    <lineage>
        <taxon>Eukaryota</taxon>
        <taxon>Viridiplantae</taxon>
        <taxon>Streptophyta</taxon>
        <taxon>Embryophyta</taxon>
        <taxon>Tracheophyta</taxon>
        <taxon>Spermatophyta</taxon>
        <taxon>Magnoliopsida</taxon>
        <taxon>Liliopsida</taxon>
        <taxon>Poales</taxon>
        <taxon>Poaceae</taxon>
        <taxon>BOP clade</taxon>
        <taxon>Pooideae</taxon>
        <taxon>Triticodae</taxon>
        <taxon>Triticeae</taxon>
        <taxon>Triticinae</taxon>
        <taxon>Triticum</taxon>
    </lineage>
</organism>
<dbReference type="Proteomes" id="UP000324705">
    <property type="component" value="Chromosome 2A"/>
</dbReference>
<dbReference type="Gramene" id="TRITD2Av1G112610.1">
    <property type="protein sequence ID" value="TRITD2Av1G112610.1"/>
    <property type="gene ID" value="TRITD2Av1G112610"/>
</dbReference>
<keyword evidence="3" id="KW-1185">Reference proteome</keyword>
<sequence length="237" mass="25661">MAAAGSGRRRKAMEGVVHAGETNMGWWSNGCGHGTPSVGRIKCNSIVGCIVQMSSSCARRKSPCPDGSARCALFQAAEKKTAAPEEPMQKLDAEDEVSSGGKAEASSPPVEEKDGKYGQAQFLLDDIARKEWWSYASRFAIQQHSIALLFVQLQAEPVNLKCFSGSGKAPCIVRPHAAYIPCLHGYEETALLLVVTANMDSSSLDGENKNNNLVGSKITWLISALYILGEHYEFYFP</sequence>
<name>A0A9R1NS05_TRITD</name>
<gene>
    <name evidence="2" type="ORF">TRITD_2Av1G112610</name>
</gene>
<dbReference type="EMBL" id="LT934113">
    <property type="protein sequence ID" value="VAH30065.1"/>
    <property type="molecule type" value="Genomic_DNA"/>
</dbReference>
<dbReference type="OMA" id="ARCALFQ"/>
<protein>
    <submittedName>
        <fullName evidence="2">Uncharacterized protein</fullName>
    </submittedName>
</protein>
<reference evidence="2 3" key="1">
    <citation type="submission" date="2017-09" db="EMBL/GenBank/DDBJ databases">
        <authorList>
            <consortium name="International Durum Wheat Genome Sequencing Consortium (IDWGSC)"/>
            <person name="Milanesi L."/>
        </authorList>
    </citation>
    <scope>NUCLEOTIDE SEQUENCE [LARGE SCALE GENOMIC DNA]</scope>
    <source>
        <strain evidence="3">cv. Svevo</strain>
    </source>
</reference>
<evidence type="ECO:0000256" key="1">
    <source>
        <dbReference type="SAM" id="MobiDB-lite"/>
    </source>
</evidence>
<accession>A0A9R1NS05</accession>
<feature type="compositionally biased region" description="Basic and acidic residues" evidence="1">
    <location>
        <begin position="82"/>
        <end position="92"/>
    </location>
</feature>